<protein>
    <submittedName>
        <fullName evidence="2">Exporter of polyketide antibiotics</fullName>
    </submittedName>
</protein>
<feature type="transmembrane region" description="Helical" evidence="1">
    <location>
        <begin position="139"/>
        <end position="164"/>
    </location>
</feature>
<evidence type="ECO:0000313" key="3">
    <source>
        <dbReference type="Proteomes" id="UP001165124"/>
    </source>
</evidence>
<evidence type="ECO:0000313" key="2">
    <source>
        <dbReference type="EMBL" id="GLW67208.1"/>
    </source>
</evidence>
<name>A0A9W6Q2F3_9ACTN</name>
<feature type="transmembrane region" description="Helical" evidence="1">
    <location>
        <begin position="451"/>
        <end position="471"/>
    </location>
</feature>
<gene>
    <name evidence="2" type="ORF">Arub01_54510</name>
</gene>
<feature type="transmembrane region" description="Helical" evidence="1">
    <location>
        <begin position="360"/>
        <end position="382"/>
    </location>
</feature>
<keyword evidence="1" id="KW-0812">Transmembrane</keyword>
<dbReference type="AlphaFoldDB" id="A0A9W6Q2F3"/>
<proteinExistence type="predicted"/>
<organism evidence="2 3">
    <name type="scientific">Actinomadura rubrobrunea</name>
    <dbReference type="NCBI Taxonomy" id="115335"/>
    <lineage>
        <taxon>Bacteria</taxon>
        <taxon>Bacillati</taxon>
        <taxon>Actinomycetota</taxon>
        <taxon>Actinomycetes</taxon>
        <taxon>Streptosporangiales</taxon>
        <taxon>Thermomonosporaceae</taxon>
        <taxon>Actinomadura</taxon>
    </lineage>
</organism>
<feature type="transmembrane region" description="Helical" evidence="1">
    <location>
        <begin position="313"/>
        <end position="330"/>
    </location>
</feature>
<feature type="transmembrane region" description="Helical" evidence="1">
    <location>
        <begin position="478"/>
        <end position="496"/>
    </location>
</feature>
<keyword evidence="3" id="KW-1185">Reference proteome</keyword>
<accession>A0A9W6Q2F3</accession>
<comment type="caution">
    <text evidence="2">The sequence shown here is derived from an EMBL/GenBank/DDBJ whole genome shotgun (WGS) entry which is preliminary data.</text>
</comment>
<feature type="transmembrane region" description="Helical" evidence="1">
    <location>
        <begin position="203"/>
        <end position="222"/>
    </location>
</feature>
<feature type="transmembrane region" description="Helical" evidence="1">
    <location>
        <begin position="524"/>
        <end position="542"/>
    </location>
</feature>
<dbReference type="EMBL" id="BSRZ01000020">
    <property type="protein sequence ID" value="GLW67208.1"/>
    <property type="molecule type" value="Genomic_DNA"/>
</dbReference>
<reference evidence="2" key="1">
    <citation type="submission" date="2023-02" db="EMBL/GenBank/DDBJ databases">
        <title>Actinomadura rubrobrunea NBRC 14622.</title>
        <authorList>
            <person name="Ichikawa N."/>
            <person name="Sato H."/>
            <person name="Tonouchi N."/>
        </authorList>
    </citation>
    <scope>NUCLEOTIDE SEQUENCE</scope>
    <source>
        <strain evidence="2">NBRC 14622</strain>
    </source>
</reference>
<sequence>MSAGKGAGRRADRAAPGHALVGTGALIRLILRRDRFILPIWVLLIAVMPATFVSSFRELYPTDADRLRWAATSGTNPTFLALYGPLHGTDVGALAAQRAGFLPVIVGLICAFTVIRHTRAEEEAGRRELLGATVLGRGAPLAAALAVAMAASLALGALTAAGMIAQDVSVAGAVAFGLQLAMAGCVFAAVAGVAAQLTEGSRAARGIATAVLGAAFVVRMAADVGGQGNGLQWLSWLSPLGWGTRLAPFGDERWWVLLLGAALTAVLVAAAGTLSGRRDVAAGILPPTLGAAEAPAYLSGPVGLAWRLHSRPLYGWLAGFAALGVVYGGVADGADDLVKDNPDLEEIMARLGGQTSILDAYFASSMTIVGLIAAGYAVSAALRMRAEETSLHAEPVLATAVGRVRWSCAHLLFALLGPALGLAVAGAATGLTHGLISGDAGDWLPRITGAAMAQLPAVWLVTAVAVALFGLAPRLTGAIWGVFGAVALITLFGPALRLNQWVQDVSPFTHIPKLPGNEVSAAPLVWLAAIAAVAAAAGLGGFRRRDLSLG</sequence>
<feature type="transmembrane region" description="Helical" evidence="1">
    <location>
        <begin position="170"/>
        <end position="191"/>
    </location>
</feature>
<feature type="transmembrane region" description="Helical" evidence="1">
    <location>
        <begin position="254"/>
        <end position="274"/>
    </location>
</feature>
<feature type="transmembrane region" description="Helical" evidence="1">
    <location>
        <begin position="411"/>
        <end position="431"/>
    </location>
</feature>
<keyword evidence="1" id="KW-1133">Transmembrane helix</keyword>
<dbReference type="Proteomes" id="UP001165124">
    <property type="component" value="Unassembled WGS sequence"/>
</dbReference>
<evidence type="ECO:0000256" key="1">
    <source>
        <dbReference type="SAM" id="Phobius"/>
    </source>
</evidence>
<feature type="transmembrane region" description="Helical" evidence="1">
    <location>
        <begin position="100"/>
        <end position="118"/>
    </location>
</feature>
<dbReference type="RefSeq" id="WP_067918184.1">
    <property type="nucleotide sequence ID" value="NZ_BSRZ01000020.1"/>
</dbReference>
<feature type="transmembrane region" description="Helical" evidence="1">
    <location>
        <begin position="36"/>
        <end position="56"/>
    </location>
</feature>
<keyword evidence="1" id="KW-0472">Membrane</keyword>